<keyword evidence="4" id="KW-1185">Reference proteome</keyword>
<name>A0ABW6Y0Z9_9ACTN</name>
<sequence length="580" mass="67127">MTGPEQDRNPRPDERTRWVDRDRDDRGRDGGRRDERARDERFRAERARDERARGGRDRDDRERQQRYAGQPGDGQRYGGQGHEGQNGGGRHAGGRDEDEDLDMDPDEELDREQRQRQGGGRVRGRGGRWSGDDDGGPGAGSRSGERPRGPLIAEYAPPYRRRSGKVAAVLLYRNGGHRVVWPDRVEDVNKPMLGSAYTVFEVQLGRNVTEFRLQLPAAGDGVFFEAVARVQWVVTDPHLVVREQVEDVAELLHDELLDGLRRISRRFRITEAQRADEAVREELSAGRLRFGADIGLRTRVHVFVDLDDSVKAEVSRRDRVGVTMEADERVAEAERRREAAERALVADRAREMEDLFRRGDLAQIAHHMAMHPDKQWEIRTQLQRERREGQEDYLAVFNRLLDTGVLERHDIGEQMYQVLMYLRTQTGTVLDGITDRVLNPSGNPPPRRLALEDAAPEPNRPDWYEEQDHGDAPAPGGPRVYEPTRVESGSERERERGRARERGRDGDDRDRARARDRYDARDDDGHDRYEDGDPYRRSDAYERNDRYDRDDPYDRERRDRTRRPARPARPSSDFHDWDDE</sequence>
<dbReference type="EMBL" id="JBIBDZ010000014">
    <property type="protein sequence ID" value="MFF5923462.1"/>
    <property type="molecule type" value="Genomic_DNA"/>
</dbReference>
<proteinExistence type="predicted"/>
<feature type="compositionally biased region" description="Gly residues" evidence="2">
    <location>
        <begin position="71"/>
        <end position="91"/>
    </location>
</feature>
<feature type="region of interest" description="Disordered" evidence="2">
    <location>
        <begin position="1"/>
        <end position="153"/>
    </location>
</feature>
<reference evidence="3 4" key="1">
    <citation type="submission" date="2024-10" db="EMBL/GenBank/DDBJ databases">
        <title>The Natural Products Discovery Center: Release of the First 8490 Sequenced Strains for Exploring Actinobacteria Biosynthetic Diversity.</title>
        <authorList>
            <person name="Kalkreuter E."/>
            <person name="Kautsar S.A."/>
            <person name="Yang D."/>
            <person name="Bader C.D."/>
            <person name="Teijaro C.N."/>
            <person name="Fluegel L."/>
            <person name="Davis C.M."/>
            <person name="Simpson J.R."/>
            <person name="Lauterbach L."/>
            <person name="Steele A.D."/>
            <person name="Gui C."/>
            <person name="Meng S."/>
            <person name="Li G."/>
            <person name="Viehrig K."/>
            <person name="Ye F."/>
            <person name="Su P."/>
            <person name="Kiefer A.F."/>
            <person name="Nichols A."/>
            <person name="Cepeda A.J."/>
            <person name="Yan W."/>
            <person name="Fan B."/>
            <person name="Jiang Y."/>
            <person name="Adhikari A."/>
            <person name="Zheng C.-J."/>
            <person name="Schuster L."/>
            <person name="Cowan T.M."/>
            <person name="Smanski M.J."/>
            <person name="Chevrette M.G."/>
            <person name="De Carvalho L.P.S."/>
            <person name="Shen B."/>
        </authorList>
    </citation>
    <scope>NUCLEOTIDE SEQUENCE [LARGE SCALE GENOMIC DNA]</scope>
    <source>
        <strain evidence="3 4">NPDC012605</strain>
    </source>
</reference>
<feature type="compositionally biased region" description="Basic and acidic residues" evidence="2">
    <location>
        <begin position="482"/>
        <end position="559"/>
    </location>
</feature>
<evidence type="ECO:0000256" key="1">
    <source>
        <dbReference type="SAM" id="Coils"/>
    </source>
</evidence>
<feature type="coiled-coil region" evidence="1">
    <location>
        <begin position="323"/>
        <end position="350"/>
    </location>
</feature>
<gene>
    <name evidence="3" type="ORF">ACFY8C_34875</name>
</gene>
<feature type="compositionally biased region" description="Acidic residues" evidence="2">
    <location>
        <begin position="96"/>
        <end position="110"/>
    </location>
</feature>
<accession>A0ABW6Y0Z9</accession>
<dbReference type="RefSeq" id="WP_388311013.1">
    <property type="nucleotide sequence ID" value="NZ_JBIBDZ010000014.1"/>
</dbReference>
<evidence type="ECO:0000313" key="3">
    <source>
        <dbReference type="EMBL" id="MFF5923462.1"/>
    </source>
</evidence>
<feature type="compositionally biased region" description="Basic and acidic residues" evidence="2">
    <location>
        <begin position="459"/>
        <end position="471"/>
    </location>
</feature>
<evidence type="ECO:0008006" key="5">
    <source>
        <dbReference type="Google" id="ProtNLM"/>
    </source>
</evidence>
<evidence type="ECO:0000256" key="2">
    <source>
        <dbReference type="SAM" id="MobiDB-lite"/>
    </source>
</evidence>
<organism evidence="3 4">
    <name type="scientific">Streptomyces flavochromogenes</name>
    <dbReference type="NCBI Taxonomy" id="68199"/>
    <lineage>
        <taxon>Bacteria</taxon>
        <taxon>Bacillati</taxon>
        <taxon>Actinomycetota</taxon>
        <taxon>Actinomycetes</taxon>
        <taxon>Kitasatosporales</taxon>
        <taxon>Streptomycetaceae</taxon>
        <taxon>Streptomyces</taxon>
    </lineage>
</organism>
<comment type="caution">
    <text evidence="3">The sequence shown here is derived from an EMBL/GenBank/DDBJ whole genome shotgun (WGS) entry which is preliminary data.</text>
</comment>
<protein>
    <recommendedName>
        <fullName evidence="5">Band 7 domain-containing protein</fullName>
    </recommendedName>
</protein>
<dbReference type="Proteomes" id="UP001602370">
    <property type="component" value="Unassembled WGS sequence"/>
</dbReference>
<keyword evidence="1" id="KW-0175">Coiled coil</keyword>
<feature type="compositionally biased region" description="Basic and acidic residues" evidence="2">
    <location>
        <begin position="1"/>
        <end position="65"/>
    </location>
</feature>
<feature type="region of interest" description="Disordered" evidence="2">
    <location>
        <begin position="433"/>
        <end position="580"/>
    </location>
</feature>
<evidence type="ECO:0000313" key="4">
    <source>
        <dbReference type="Proteomes" id="UP001602370"/>
    </source>
</evidence>